<gene>
    <name evidence="1" type="ORF">G3T16_15110</name>
</gene>
<sequence>MSDSETAMPPVVSRGEWLAAHEKQLEREKAHTRVQDALNAERRRHPMYRIDKDYVFDGSDGKTSLLDLFDGRRQLILYHFMFGPNAEEGCDGCSMVVDNMCHPAHLHARDINLVLVSRAPLAKIEPFKQRMGWSLPWYSSFDNDFSFDFGLGHKTPRPDECQDGEMFGMSVFLRDDDGNIYRTYFTQHRGVEYLGSSFSYFDIAPYGRQEDWEDSPGGWPKGPRYSWWRHHDRYEASLT</sequence>
<keyword evidence="2" id="KW-1185">Reference proteome</keyword>
<dbReference type="RefSeq" id="WP_163495961.1">
    <property type="nucleotide sequence ID" value="NZ_CP048711.1"/>
</dbReference>
<evidence type="ECO:0000313" key="2">
    <source>
        <dbReference type="Proteomes" id="UP000477680"/>
    </source>
</evidence>
<name>A0A6C0U6G5_9GAMM</name>
<dbReference type="Pfam" id="PF05988">
    <property type="entry name" value="DUF899"/>
    <property type="match status" value="1"/>
</dbReference>
<evidence type="ECO:0000313" key="1">
    <source>
        <dbReference type="EMBL" id="QIB66527.1"/>
    </source>
</evidence>
<organism evidence="1 2">
    <name type="scientific">Kineobactrum salinum</name>
    <dbReference type="NCBI Taxonomy" id="2708301"/>
    <lineage>
        <taxon>Bacteria</taxon>
        <taxon>Pseudomonadati</taxon>
        <taxon>Pseudomonadota</taxon>
        <taxon>Gammaproteobacteria</taxon>
        <taxon>Cellvibrionales</taxon>
        <taxon>Halieaceae</taxon>
        <taxon>Kineobactrum</taxon>
    </lineage>
</organism>
<dbReference type="EMBL" id="CP048711">
    <property type="protein sequence ID" value="QIB66527.1"/>
    <property type="molecule type" value="Genomic_DNA"/>
</dbReference>
<dbReference type="AlphaFoldDB" id="A0A6C0U6G5"/>
<dbReference type="SUPFAM" id="SSF52833">
    <property type="entry name" value="Thioredoxin-like"/>
    <property type="match status" value="1"/>
</dbReference>
<accession>A0A6C0U6G5</accession>
<dbReference type="KEGG" id="kim:G3T16_15110"/>
<protein>
    <submittedName>
        <fullName evidence="1">DUF899 domain-containing protein</fullName>
    </submittedName>
</protein>
<reference evidence="1 2" key="1">
    <citation type="submission" date="2020-02" db="EMBL/GenBank/DDBJ databases">
        <title>Genome sequencing for Kineobactrum sp. M2.</title>
        <authorList>
            <person name="Park S.-J."/>
        </authorList>
    </citation>
    <scope>NUCLEOTIDE SEQUENCE [LARGE SCALE GENOMIC DNA]</scope>
    <source>
        <strain evidence="1 2">M2</strain>
    </source>
</reference>
<proteinExistence type="predicted"/>
<dbReference type="Proteomes" id="UP000477680">
    <property type="component" value="Chromosome"/>
</dbReference>
<dbReference type="InterPro" id="IPR036249">
    <property type="entry name" value="Thioredoxin-like_sf"/>
</dbReference>
<dbReference type="InterPro" id="IPR010296">
    <property type="entry name" value="DUF899_thioredox"/>
</dbReference>